<evidence type="ECO:0000313" key="2">
    <source>
        <dbReference type="EMBL" id="ABK32272.1"/>
    </source>
</evidence>
<keyword evidence="1" id="KW-0812">Transmembrane</keyword>
<organism evidence="2">
    <name type="scientific">Sorangium cellulosum</name>
    <name type="common">Polyangium cellulosum</name>
    <dbReference type="NCBI Taxonomy" id="56"/>
    <lineage>
        <taxon>Bacteria</taxon>
        <taxon>Pseudomonadati</taxon>
        <taxon>Myxococcota</taxon>
        <taxon>Polyangia</taxon>
        <taxon>Polyangiales</taxon>
        <taxon>Polyangiaceae</taxon>
        <taxon>Sorangium</taxon>
    </lineage>
</organism>
<keyword evidence="1" id="KW-1133">Transmembrane helix</keyword>
<dbReference type="AlphaFoldDB" id="A1YBR9"/>
<keyword evidence="1" id="KW-0472">Membrane</keyword>
<proteinExistence type="predicted"/>
<dbReference type="EMBL" id="DQ897667">
    <property type="protein sequence ID" value="ABK32272.1"/>
    <property type="molecule type" value="Genomic_DNA"/>
</dbReference>
<sequence>MTLGYATIALFFLRFWKKTGDRLFAKFSAAFWLMMLGRIAVALNRVEEDAIHYLYLFRLLAYVLILYAIVHKNRGNGGQVPSSR</sequence>
<dbReference type="Pfam" id="PF19447">
    <property type="entry name" value="DUF5985"/>
    <property type="match status" value="1"/>
</dbReference>
<name>A1YBR9_SORCE</name>
<evidence type="ECO:0000256" key="1">
    <source>
        <dbReference type="SAM" id="Phobius"/>
    </source>
</evidence>
<accession>A1YBR9</accession>
<feature type="transmembrane region" description="Helical" evidence="1">
    <location>
        <begin position="50"/>
        <end position="70"/>
    </location>
</feature>
<feature type="transmembrane region" description="Helical" evidence="1">
    <location>
        <begin position="23"/>
        <end position="44"/>
    </location>
</feature>
<protein>
    <submittedName>
        <fullName evidence="2">Uncharacterized protein</fullName>
    </submittedName>
</protein>
<dbReference type="InterPro" id="IPR046027">
    <property type="entry name" value="DUF5985"/>
</dbReference>
<reference evidence="2" key="1">
    <citation type="journal article" date="2006" name="Chem. Biol.">
        <title>Analysis of the ambruticin and jerangolid gene clusters of Sorangium cellulosum reveals unusual mechanisms of polyketide biosynthesis.</title>
        <authorList>
            <person name="Julien B."/>
            <person name="Tian Z.Q."/>
            <person name="Reid R."/>
            <person name="Reeves C.D."/>
        </authorList>
    </citation>
    <scope>NUCLEOTIDE SEQUENCE</scope>
    <source>
        <strain evidence="2">So ce10</strain>
    </source>
</reference>